<dbReference type="EMBL" id="JRKL02012735">
    <property type="protein sequence ID" value="KAF3943936.1"/>
    <property type="molecule type" value="Genomic_DNA"/>
</dbReference>
<sequence length="98" mass="11567">MCFHCDQRLEIILYSLSKPAINSSKPSVGKTRLKERGMFTDEYLYWMDWRRTSSRAVIIDGLSRYYYFSCGHNLIDCEVHVFDVKVSDFLLYQVVIVV</sequence>
<gene>
    <name evidence="1" type="ORF">CMV_029548</name>
</gene>
<proteinExistence type="predicted"/>
<dbReference type="AlphaFoldDB" id="A0A8J4Q9L1"/>
<comment type="caution">
    <text evidence="1">The sequence shown here is derived from an EMBL/GenBank/DDBJ whole genome shotgun (WGS) entry which is preliminary data.</text>
</comment>
<accession>A0A8J4Q9L1</accession>
<name>A0A8J4Q9L1_9ROSI</name>
<evidence type="ECO:0000313" key="1">
    <source>
        <dbReference type="EMBL" id="KAF3943936.1"/>
    </source>
</evidence>
<evidence type="ECO:0000313" key="2">
    <source>
        <dbReference type="Proteomes" id="UP000737018"/>
    </source>
</evidence>
<organism evidence="1 2">
    <name type="scientific">Castanea mollissima</name>
    <name type="common">Chinese chestnut</name>
    <dbReference type="NCBI Taxonomy" id="60419"/>
    <lineage>
        <taxon>Eukaryota</taxon>
        <taxon>Viridiplantae</taxon>
        <taxon>Streptophyta</taxon>
        <taxon>Embryophyta</taxon>
        <taxon>Tracheophyta</taxon>
        <taxon>Spermatophyta</taxon>
        <taxon>Magnoliopsida</taxon>
        <taxon>eudicotyledons</taxon>
        <taxon>Gunneridae</taxon>
        <taxon>Pentapetalae</taxon>
        <taxon>rosids</taxon>
        <taxon>fabids</taxon>
        <taxon>Fagales</taxon>
        <taxon>Fagaceae</taxon>
        <taxon>Castanea</taxon>
    </lineage>
</organism>
<protein>
    <submittedName>
        <fullName evidence="1">Uncharacterized protein</fullName>
    </submittedName>
</protein>
<keyword evidence="2" id="KW-1185">Reference proteome</keyword>
<dbReference type="Proteomes" id="UP000737018">
    <property type="component" value="Unassembled WGS sequence"/>
</dbReference>
<reference evidence="1" key="1">
    <citation type="submission" date="2020-03" db="EMBL/GenBank/DDBJ databases">
        <title>Castanea mollissima Vanexum genome sequencing.</title>
        <authorList>
            <person name="Staton M."/>
        </authorList>
    </citation>
    <scope>NUCLEOTIDE SEQUENCE</scope>
    <source>
        <tissue evidence="1">Leaf</tissue>
    </source>
</reference>